<proteinExistence type="predicted"/>
<dbReference type="GO" id="GO:0003700">
    <property type="term" value="F:DNA-binding transcription factor activity"/>
    <property type="evidence" value="ECO:0007669"/>
    <property type="project" value="UniProtKB-UniRule"/>
</dbReference>
<evidence type="ECO:0000256" key="5">
    <source>
        <dbReference type="ARBA" id="ARBA00023125"/>
    </source>
</evidence>
<evidence type="ECO:0000256" key="7">
    <source>
        <dbReference type="ARBA" id="ARBA00023242"/>
    </source>
</evidence>
<keyword evidence="3 9" id="KW-0862">Zinc</keyword>
<accession>A0AB40CYI0</accession>
<comment type="subcellular location">
    <subcellularLocation>
        <location evidence="8 9">Nucleus</location>
    </subcellularLocation>
</comment>
<keyword evidence="4 9" id="KW-0805">Transcription regulation</keyword>
<evidence type="ECO:0000256" key="9">
    <source>
        <dbReference type="RuleBase" id="RU369094"/>
    </source>
</evidence>
<dbReference type="GeneID" id="120280358"/>
<dbReference type="GO" id="GO:0003677">
    <property type="term" value="F:DNA binding"/>
    <property type="evidence" value="ECO:0007669"/>
    <property type="project" value="UniProtKB-UniRule"/>
</dbReference>
<evidence type="ECO:0000256" key="10">
    <source>
        <dbReference type="SAM" id="MobiDB-lite"/>
    </source>
</evidence>
<dbReference type="PANTHER" id="PTHR31992">
    <property type="entry name" value="DOF ZINC FINGER PROTEIN DOF1.4-RELATED"/>
    <property type="match status" value="1"/>
</dbReference>
<sequence length="172" mass="19923">MDSFNWFKGIEEKEGGDNGLTESSSSRSSKTGDRSLRHRLENNQAVNCPRCNSNYTKFCYYNNYSLSQPRYYCKTCRRYWTKGGSLRNIPIGGGCRKKKSSLNKNQPVEPLLQSQPVMEFNHYVSDFDLMENKYVPVNFMNDSADHERSQEVAEFWKQMMMTQGQGQSQGSF</sequence>
<dbReference type="PROSITE" id="PS01361">
    <property type="entry name" value="ZF_DOF_1"/>
    <property type="match status" value="1"/>
</dbReference>
<reference evidence="13" key="1">
    <citation type="submission" date="2025-08" db="UniProtKB">
        <authorList>
            <consortium name="RefSeq"/>
        </authorList>
    </citation>
    <scope>IDENTIFICATION</scope>
</reference>
<keyword evidence="7 8" id="KW-0539">Nucleus</keyword>
<keyword evidence="6 9" id="KW-0804">Transcription</keyword>
<dbReference type="InterPro" id="IPR003851">
    <property type="entry name" value="Znf_Dof"/>
</dbReference>
<evidence type="ECO:0000256" key="4">
    <source>
        <dbReference type="ARBA" id="ARBA00023015"/>
    </source>
</evidence>
<dbReference type="RefSeq" id="XP_039143114.1">
    <property type="nucleotide sequence ID" value="XM_039287180.1"/>
</dbReference>
<feature type="region of interest" description="Disordered" evidence="10">
    <location>
        <begin position="11"/>
        <end position="38"/>
    </location>
</feature>
<organism evidence="12 13">
    <name type="scientific">Dioscorea cayennensis subsp. rotundata</name>
    <name type="common">White Guinea yam</name>
    <name type="synonym">Dioscorea rotundata</name>
    <dbReference type="NCBI Taxonomy" id="55577"/>
    <lineage>
        <taxon>Eukaryota</taxon>
        <taxon>Viridiplantae</taxon>
        <taxon>Streptophyta</taxon>
        <taxon>Embryophyta</taxon>
        <taxon>Tracheophyta</taxon>
        <taxon>Spermatophyta</taxon>
        <taxon>Magnoliopsida</taxon>
        <taxon>Liliopsida</taxon>
        <taxon>Dioscoreales</taxon>
        <taxon>Dioscoreaceae</taxon>
        <taxon>Dioscorea</taxon>
    </lineage>
</organism>
<keyword evidence="1 9" id="KW-0479">Metal-binding</keyword>
<evidence type="ECO:0000256" key="2">
    <source>
        <dbReference type="ARBA" id="ARBA00022771"/>
    </source>
</evidence>
<feature type="domain" description="Dof-type" evidence="11">
    <location>
        <begin position="46"/>
        <end position="100"/>
    </location>
</feature>
<gene>
    <name evidence="13" type="primary">LOC120280358</name>
</gene>
<dbReference type="InterPro" id="IPR045174">
    <property type="entry name" value="Dof"/>
</dbReference>
<dbReference type="GO" id="GO:0005634">
    <property type="term" value="C:nucleus"/>
    <property type="evidence" value="ECO:0007669"/>
    <property type="project" value="UniProtKB-SubCell"/>
</dbReference>
<name>A0AB40CYI0_DIOCR</name>
<evidence type="ECO:0000259" key="11">
    <source>
        <dbReference type="PROSITE" id="PS50884"/>
    </source>
</evidence>
<dbReference type="Pfam" id="PF02701">
    <property type="entry name" value="Zn_ribbon_Dof"/>
    <property type="match status" value="1"/>
</dbReference>
<keyword evidence="5 8" id="KW-0238">DNA-binding</keyword>
<comment type="function">
    <text evidence="9">Transcription factor that binds specifically to a 5'-AA[AG]G-3' consensus core sequence.</text>
</comment>
<dbReference type="GO" id="GO:0008270">
    <property type="term" value="F:zinc ion binding"/>
    <property type="evidence" value="ECO:0007669"/>
    <property type="project" value="UniProtKB-KW"/>
</dbReference>
<evidence type="ECO:0000256" key="3">
    <source>
        <dbReference type="ARBA" id="ARBA00022833"/>
    </source>
</evidence>
<evidence type="ECO:0000256" key="1">
    <source>
        <dbReference type="ARBA" id="ARBA00022723"/>
    </source>
</evidence>
<evidence type="ECO:0000313" key="12">
    <source>
        <dbReference type="Proteomes" id="UP001515500"/>
    </source>
</evidence>
<evidence type="ECO:0000313" key="13">
    <source>
        <dbReference type="RefSeq" id="XP_039143114.1"/>
    </source>
</evidence>
<dbReference type="Proteomes" id="UP001515500">
    <property type="component" value="Chromosome 17"/>
</dbReference>
<evidence type="ECO:0000256" key="8">
    <source>
        <dbReference type="PROSITE-ProRule" id="PRU00071"/>
    </source>
</evidence>
<dbReference type="PANTHER" id="PTHR31992:SF159">
    <property type="entry name" value="DOF ZINC FINGER PROTEIN"/>
    <property type="match status" value="1"/>
</dbReference>
<keyword evidence="12" id="KW-1185">Reference proteome</keyword>
<dbReference type="AlphaFoldDB" id="A0AB40CYI0"/>
<dbReference type="PROSITE" id="PS50884">
    <property type="entry name" value="ZF_DOF_2"/>
    <property type="match status" value="1"/>
</dbReference>
<keyword evidence="2 8" id="KW-0863">Zinc-finger</keyword>
<protein>
    <recommendedName>
        <fullName evidence="9">Dof zinc finger protein</fullName>
    </recommendedName>
</protein>
<evidence type="ECO:0000256" key="6">
    <source>
        <dbReference type="ARBA" id="ARBA00023163"/>
    </source>
</evidence>